<name>A0A0B5FKG5_9BACT</name>
<dbReference type="EC" id="2.4.99.16" evidence="4"/>
<evidence type="ECO:0000256" key="4">
    <source>
        <dbReference type="HAMAP-Rule" id="MF_02124"/>
    </source>
</evidence>
<dbReference type="InterPro" id="IPR026585">
    <property type="entry name" value="GlgE"/>
</dbReference>
<evidence type="ECO:0000259" key="6">
    <source>
        <dbReference type="Pfam" id="PF21702"/>
    </source>
</evidence>
<gene>
    <name evidence="4" type="primary">glgE</name>
    <name evidence="7" type="ORF">GSUB_03550</name>
</gene>
<dbReference type="GO" id="GO:0016758">
    <property type="term" value="F:hexosyltransferase activity"/>
    <property type="evidence" value="ECO:0007669"/>
    <property type="project" value="UniProtKB-UniRule"/>
</dbReference>
<accession>A0A0B5FKG5</accession>
<dbReference type="Gene3D" id="2.60.40.10">
    <property type="entry name" value="Immunoglobulins"/>
    <property type="match status" value="1"/>
</dbReference>
<dbReference type="SUPFAM" id="SSF51445">
    <property type="entry name" value="(Trans)glycosidases"/>
    <property type="match status" value="1"/>
</dbReference>
<feature type="binding site" evidence="4">
    <location>
        <begin position="512"/>
        <end position="513"/>
    </location>
    <ligand>
        <name>alpha-maltose 1-phosphate</name>
        <dbReference type="ChEBI" id="CHEBI:63576"/>
    </ligand>
</feature>
<evidence type="ECO:0000256" key="3">
    <source>
        <dbReference type="ARBA" id="ARBA00023277"/>
    </source>
</evidence>
<dbReference type="InterPro" id="IPR021828">
    <property type="entry name" value="GlgE_dom_N/S"/>
</dbReference>
<feature type="binding site" evidence="4">
    <location>
        <position position="240"/>
    </location>
    <ligand>
        <name>alpha-maltose 1-phosphate</name>
        <dbReference type="ChEBI" id="CHEBI:63576"/>
    </ligand>
</feature>
<dbReference type="HOGENOM" id="CLU_015798_0_0_7"/>
<evidence type="ECO:0000313" key="8">
    <source>
        <dbReference type="Proteomes" id="UP000035036"/>
    </source>
</evidence>
<dbReference type="AlphaFoldDB" id="A0A0B5FKG5"/>
<dbReference type="Pfam" id="PF21702">
    <property type="entry name" value="GLGE_C"/>
    <property type="match status" value="1"/>
</dbReference>
<feature type="binding site" evidence="4">
    <location>
        <position position="300"/>
    </location>
    <ligand>
        <name>alpha-maltose 1-phosphate</name>
        <dbReference type="ChEBI" id="CHEBI:63576"/>
    </ligand>
</feature>
<dbReference type="Gene3D" id="3.20.20.80">
    <property type="entry name" value="Glycosidases"/>
    <property type="match status" value="1"/>
</dbReference>
<proteinExistence type="inferred from homology"/>
<evidence type="ECO:0000313" key="7">
    <source>
        <dbReference type="EMBL" id="AJF07888.1"/>
    </source>
</evidence>
<reference evidence="7 8" key="1">
    <citation type="journal article" date="2015" name="Genome Announc.">
        <title>Genomes of Geoalkalibacter ferrihydriticus Z-0531T and Geoalkalibacter subterraneus Red1T, Two Haloalkaliphilic Metal-Reducing Deltaproteobacteria.</title>
        <authorList>
            <person name="Badalamenti J.P."/>
            <person name="Krajmalnik-Brown R."/>
            <person name="Torres C.I."/>
            <person name="Bond D.R."/>
        </authorList>
    </citation>
    <scope>NUCLEOTIDE SEQUENCE [LARGE SCALE GENOMIC DNA]</scope>
    <source>
        <strain evidence="7 8">Red1</strain>
    </source>
</reference>
<dbReference type="EMBL" id="CP010311">
    <property type="protein sequence ID" value="AJF07888.1"/>
    <property type="molecule type" value="Genomic_DNA"/>
</dbReference>
<feature type="domain" description="Alpha-1,4-glucan:maltose-1-phosphate maltosyltransferase C-terminal" evidence="6">
    <location>
        <begin position="551"/>
        <end position="638"/>
    </location>
</feature>
<comment type="function">
    <text evidence="4">Maltosyltransferase that uses maltose 1-phosphate (M1P) as the sugar donor to elongate linear or branched alpha-(1-&gt;4)-glucans. Is involved in a branched alpha-glucan biosynthetic pathway from trehalose, together with TreS, Mak and GlgB.</text>
</comment>
<dbReference type="HAMAP" id="MF_02124">
    <property type="entry name" value="GlgE"/>
    <property type="match status" value="1"/>
</dbReference>
<dbReference type="InterPro" id="IPR013780">
    <property type="entry name" value="Glyco_hydro_b"/>
</dbReference>
<feature type="active site" description="Proton donor" evidence="4">
    <location>
        <position position="400"/>
    </location>
</feature>
<dbReference type="Gene3D" id="1.20.58.80">
    <property type="entry name" value="Phosphotransferase system, lactose/cellobiose-type IIA subunit"/>
    <property type="match status" value="1"/>
</dbReference>
<keyword evidence="3 4" id="KW-0119">Carbohydrate metabolism</keyword>
<keyword evidence="2 4" id="KW-0808">Transferase</keyword>
<keyword evidence="1 4" id="KW-0328">Glycosyltransferase</keyword>
<dbReference type="STRING" id="483547.GSUB_03550"/>
<dbReference type="InterPro" id="IPR013783">
    <property type="entry name" value="Ig-like_fold"/>
</dbReference>
<dbReference type="InterPro" id="IPR049171">
    <property type="entry name" value="GLGE_C"/>
</dbReference>
<comment type="similarity">
    <text evidence="4">Belongs to the glycosyl hydrolase 13 family. GlgE subfamily.</text>
</comment>
<feature type="domain" description="Alpha-1,4-glucan:maltose-1-phosphate maltosyltransferase" evidence="5">
    <location>
        <begin position="2"/>
        <end position="182"/>
    </location>
</feature>
<feature type="binding site" evidence="4">
    <location>
        <position position="335"/>
    </location>
    <ligand>
        <name>alpha-maltose 1-phosphate</name>
        <dbReference type="ChEBI" id="CHEBI:63576"/>
    </ligand>
</feature>
<dbReference type="CDD" id="cd11344">
    <property type="entry name" value="AmyAc_GlgE_like"/>
    <property type="match status" value="1"/>
</dbReference>
<dbReference type="KEGG" id="gsb:GSUB_03550"/>
<dbReference type="InterPro" id="IPR017853">
    <property type="entry name" value="GH"/>
</dbReference>
<dbReference type="Proteomes" id="UP000035036">
    <property type="component" value="Chromosome"/>
</dbReference>
<feature type="binding site" evidence="4">
    <location>
        <position position="372"/>
    </location>
    <ligand>
        <name>alpha-maltose 1-phosphate</name>
        <dbReference type="ChEBI" id="CHEBI:63576"/>
    </ligand>
</feature>
<dbReference type="Gene3D" id="2.60.40.1180">
    <property type="entry name" value="Golgi alpha-mannosidase II"/>
    <property type="match status" value="1"/>
</dbReference>
<comment type="subunit">
    <text evidence="4">Homodimer.</text>
</comment>
<dbReference type="GO" id="GO:0004553">
    <property type="term" value="F:hydrolase activity, hydrolyzing O-glycosyl compounds"/>
    <property type="evidence" value="ECO:0007669"/>
    <property type="project" value="InterPro"/>
</dbReference>
<evidence type="ECO:0000259" key="5">
    <source>
        <dbReference type="Pfam" id="PF11896"/>
    </source>
</evidence>
<feature type="active site" description="Nucleophile" evidence="4">
    <location>
        <position position="371"/>
    </location>
</feature>
<feature type="site" description="Transition state stabilizer" evidence="4">
    <location>
        <position position="458"/>
    </location>
</feature>
<sequence>MIENITPQVDDGRFAIKRVIGEKVVVRADVFCDGHDEPAALLLYRHESEEQWHKVPMRFLVNDAWEAAFQISELGVYYYTVEARVDHFVTWQKDLAKRFSAGQDLAVDREIGARLVESFALRAGSSDAQRLRQWASRLRQAPDDASALRLAQDPELTALMERHYDPHLATLADRTFQVLAERQRALFSSWYELFPRSTSGDPSQHGTFRDCEKLLPEIARMGFDVLYFPPIHPIGLTNRKGRNNQVVAEGDDPGSPWAIGGAKGGHKAVHPDLGTLEDFRGFIAKAAEHGLEVALDIAFQCSPDHPYVHRRKQWFRQRPDGTVQYAENPPKKYQDIIPFDFECDDWRNLWEELRSIFEYWIEQGVTIFRVDNPHTKAFGFWQYVIGEIKKEHPETIFLSEAFTRPKVMYRLAKVGFTQSYTYFTWRNTKWELEQYMQELSTPPVRDFFRPNFWPNTPDILPEILQYGGRPAFMIRFILAATLSASYGIYGPPFELFVNTALPGSEEYLDSEKYEIKNWDWENADHMRELIARVNRIRRDNPALQTTWNVHFCKTDNDNLICYVKTTEEHDNILLVAVNLDPFHKQAGHIRLPMESLGLSPGHPFLAHDLLGDGRNIWHSEWNPIELDPHQLPAAVFRLYPRLRREQDFDYFM</sequence>
<organism evidence="7 8">
    <name type="scientific">Geoalkalibacter subterraneus</name>
    <dbReference type="NCBI Taxonomy" id="483547"/>
    <lineage>
        <taxon>Bacteria</taxon>
        <taxon>Pseudomonadati</taxon>
        <taxon>Thermodesulfobacteriota</taxon>
        <taxon>Desulfuromonadia</taxon>
        <taxon>Desulfuromonadales</taxon>
        <taxon>Geoalkalibacteraceae</taxon>
        <taxon>Geoalkalibacter</taxon>
    </lineage>
</organism>
<dbReference type="PANTHER" id="PTHR47786">
    <property type="entry name" value="ALPHA-1,4-GLUCAN:MALTOSE-1-PHOSPHATE MALTOSYLTRANSFERASE"/>
    <property type="match status" value="1"/>
</dbReference>
<protein>
    <recommendedName>
        <fullName evidence="4">Alpha-1,4-glucan:maltose-1-phosphate maltosyltransferase</fullName>
        <shortName evidence="4">GMPMT</shortName>
        <ecNumber evidence="4">2.4.99.16</ecNumber>
    </recommendedName>
    <alternativeName>
        <fullName evidence="4">(1-&gt;4)-alpha-D-glucan:maltose-1-phosphate alpha-D-maltosyltransferase</fullName>
    </alternativeName>
</protein>
<keyword evidence="8" id="KW-1185">Reference proteome</keyword>
<dbReference type="Pfam" id="PF11896">
    <property type="entry name" value="GlgE_dom_N_S"/>
    <property type="match status" value="1"/>
</dbReference>
<evidence type="ECO:0000256" key="1">
    <source>
        <dbReference type="ARBA" id="ARBA00022676"/>
    </source>
</evidence>
<dbReference type="GO" id="GO:0030979">
    <property type="term" value="P:alpha-glucan biosynthetic process"/>
    <property type="evidence" value="ECO:0007669"/>
    <property type="project" value="UniProtKB-UniRule"/>
</dbReference>
<dbReference type="PANTHER" id="PTHR47786:SF2">
    <property type="entry name" value="GLYCOSYL HYDROLASE FAMILY 13 CATALYTIC DOMAIN-CONTAINING PROTEIN"/>
    <property type="match status" value="1"/>
</dbReference>
<comment type="catalytic activity">
    <reaction evidence="4">
        <text>alpha-maltose 1-phosphate + [(1-&gt;4)-alpha-D-glucosyl](n) = [(1-&gt;4)-alpha-D-glucosyl](n+2) + phosphate</text>
        <dbReference type="Rhea" id="RHEA:42692"/>
        <dbReference type="Rhea" id="RHEA-COMP:9584"/>
        <dbReference type="Rhea" id="RHEA-COMP:10183"/>
        <dbReference type="ChEBI" id="CHEBI:15444"/>
        <dbReference type="ChEBI" id="CHEBI:43474"/>
        <dbReference type="ChEBI" id="CHEBI:63576"/>
        <dbReference type="EC" id="2.4.99.16"/>
    </reaction>
</comment>
<evidence type="ECO:0000256" key="2">
    <source>
        <dbReference type="ARBA" id="ARBA00022679"/>
    </source>
</evidence>